<evidence type="ECO:0000313" key="2">
    <source>
        <dbReference type="EMBL" id="KAK8233620.1"/>
    </source>
</evidence>
<feature type="region of interest" description="Disordered" evidence="1">
    <location>
        <begin position="37"/>
        <end position="66"/>
    </location>
</feature>
<proteinExistence type="predicted"/>
<sequence>MPFLWCRKGRRAFSDWMDPAGVLWSRVVRVSSRQAADKNAFGSASTSPITSSPPDSQQTTPALGSSRHWHSFATHQPHFVPSASDHRPSNTLRADAPCKRACQRECALRRPHRHQGNPDCVTPPNPRVQSSLFRDHNTPIPVPSPTSLLCRARSLPYHCARIVNCSVASLRARLWWSREACLLGPVAKKIAHHTTALPCDRDHKSRLRKCAAVAVANDRRSATTDKGLANFRIACALCTSCASSSPEAVGLGRRGKLAASDRPT</sequence>
<feature type="compositionally biased region" description="Low complexity" evidence="1">
    <location>
        <begin position="43"/>
        <end position="62"/>
    </location>
</feature>
<evidence type="ECO:0000256" key="1">
    <source>
        <dbReference type="SAM" id="MobiDB-lite"/>
    </source>
</evidence>
<protein>
    <submittedName>
        <fullName evidence="2">Uncharacterized protein</fullName>
    </submittedName>
</protein>
<evidence type="ECO:0000313" key="3">
    <source>
        <dbReference type="Proteomes" id="UP001492380"/>
    </source>
</evidence>
<name>A0ABR1YM92_9PEZI</name>
<reference evidence="2 3" key="1">
    <citation type="submission" date="2024-04" db="EMBL/GenBank/DDBJ databases">
        <title>Phyllosticta paracitricarpa is synonymous to the EU quarantine fungus P. citricarpa based on phylogenomic analyses.</title>
        <authorList>
            <consortium name="Lawrence Berkeley National Laboratory"/>
            <person name="Van Ingen-Buijs V.A."/>
            <person name="Van Westerhoven A.C."/>
            <person name="Haridas S."/>
            <person name="Skiadas P."/>
            <person name="Martin F."/>
            <person name="Groenewald J.Z."/>
            <person name="Crous P.W."/>
            <person name="Seidl M.F."/>
        </authorList>
    </citation>
    <scope>NUCLEOTIDE SEQUENCE [LARGE SCALE GENOMIC DNA]</scope>
    <source>
        <strain evidence="2 3">CBS 123374</strain>
    </source>
</reference>
<organism evidence="2 3">
    <name type="scientific">Phyllosticta capitalensis</name>
    <dbReference type="NCBI Taxonomy" id="121624"/>
    <lineage>
        <taxon>Eukaryota</taxon>
        <taxon>Fungi</taxon>
        <taxon>Dikarya</taxon>
        <taxon>Ascomycota</taxon>
        <taxon>Pezizomycotina</taxon>
        <taxon>Dothideomycetes</taxon>
        <taxon>Dothideomycetes incertae sedis</taxon>
        <taxon>Botryosphaeriales</taxon>
        <taxon>Phyllostictaceae</taxon>
        <taxon>Phyllosticta</taxon>
    </lineage>
</organism>
<dbReference type="Proteomes" id="UP001492380">
    <property type="component" value="Unassembled WGS sequence"/>
</dbReference>
<keyword evidence="3" id="KW-1185">Reference proteome</keyword>
<accession>A0ABR1YM92</accession>
<comment type="caution">
    <text evidence="2">The sequence shown here is derived from an EMBL/GenBank/DDBJ whole genome shotgun (WGS) entry which is preliminary data.</text>
</comment>
<gene>
    <name evidence="2" type="ORF">HDK90DRAFT_272036</name>
</gene>
<dbReference type="EMBL" id="JBBWRZ010000006">
    <property type="protein sequence ID" value="KAK8233620.1"/>
    <property type="molecule type" value="Genomic_DNA"/>
</dbReference>
<feature type="region of interest" description="Disordered" evidence="1">
    <location>
        <begin position="245"/>
        <end position="264"/>
    </location>
</feature>